<evidence type="ECO:0000313" key="1">
    <source>
        <dbReference type="EMBL" id="SNS99906.1"/>
    </source>
</evidence>
<proteinExistence type="predicted"/>
<dbReference type="PANTHER" id="PTHR20883">
    <property type="entry name" value="PHYTANOYL-COA DIOXYGENASE DOMAIN CONTAINING 1"/>
    <property type="match status" value="1"/>
</dbReference>
<dbReference type="EMBL" id="FZNR01000032">
    <property type="protein sequence ID" value="SNS99906.1"/>
    <property type="molecule type" value="Genomic_DNA"/>
</dbReference>
<dbReference type="SUPFAM" id="SSF51197">
    <property type="entry name" value="Clavaminate synthase-like"/>
    <property type="match status" value="1"/>
</dbReference>
<gene>
    <name evidence="1" type="ORF">SAMN06264365_13232</name>
</gene>
<evidence type="ECO:0000313" key="2">
    <source>
        <dbReference type="Proteomes" id="UP000198415"/>
    </source>
</evidence>
<dbReference type="OrthoDB" id="9791262at2"/>
<keyword evidence="1" id="KW-0560">Oxidoreductase</keyword>
<dbReference type="Proteomes" id="UP000198415">
    <property type="component" value="Unassembled WGS sequence"/>
</dbReference>
<dbReference type="RefSeq" id="WP_089298791.1">
    <property type="nucleotide sequence ID" value="NZ_BOMU01000122.1"/>
</dbReference>
<name>A0A239J1I3_9ACTN</name>
<protein>
    <submittedName>
        <fullName evidence="1">Ectoine hydroxylase-related dioxygenase, phytanoyl-CoA dioxygenase (PhyH) family</fullName>
    </submittedName>
</protein>
<accession>A0A239J1I3</accession>
<dbReference type="PANTHER" id="PTHR20883:SF48">
    <property type="entry name" value="ECTOINE DIOXYGENASE"/>
    <property type="match status" value="1"/>
</dbReference>
<organism evidence="1 2">
    <name type="scientific">Actinoplanes regularis</name>
    <dbReference type="NCBI Taxonomy" id="52697"/>
    <lineage>
        <taxon>Bacteria</taxon>
        <taxon>Bacillati</taxon>
        <taxon>Actinomycetota</taxon>
        <taxon>Actinomycetes</taxon>
        <taxon>Micromonosporales</taxon>
        <taxon>Micromonosporaceae</taxon>
        <taxon>Actinoplanes</taxon>
    </lineage>
</organism>
<dbReference type="AlphaFoldDB" id="A0A239J1I3"/>
<dbReference type="GO" id="GO:0005506">
    <property type="term" value="F:iron ion binding"/>
    <property type="evidence" value="ECO:0007669"/>
    <property type="project" value="UniProtKB-ARBA"/>
</dbReference>
<dbReference type="Gene3D" id="2.60.120.620">
    <property type="entry name" value="q2cbj1_9rhob like domain"/>
    <property type="match status" value="1"/>
</dbReference>
<dbReference type="InterPro" id="IPR008775">
    <property type="entry name" value="Phytyl_CoA_dOase-like"/>
</dbReference>
<reference evidence="1 2" key="1">
    <citation type="submission" date="2017-06" db="EMBL/GenBank/DDBJ databases">
        <authorList>
            <person name="Kim H.J."/>
            <person name="Triplett B.A."/>
        </authorList>
    </citation>
    <scope>NUCLEOTIDE SEQUENCE [LARGE SCALE GENOMIC DNA]</scope>
    <source>
        <strain evidence="1 2">DSM 43151</strain>
    </source>
</reference>
<dbReference type="GO" id="GO:0016706">
    <property type="term" value="F:2-oxoglutarate-dependent dioxygenase activity"/>
    <property type="evidence" value="ECO:0007669"/>
    <property type="project" value="UniProtKB-ARBA"/>
</dbReference>
<keyword evidence="1" id="KW-0223">Dioxygenase</keyword>
<keyword evidence="2" id="KW-1185">Reference proteome</keyword>
<dbReference type="Pfam" id="PF05721">
    <property type="entry name" value="PhyH"/>
    <property type="match status" value="1"/>
</dbReference>
<sequence length="243" mass="25932">MDTVPISSSVRLAFDEDGYVVLRGVLDAPTVGALRDAASCVFDQVVGATLAQQVAHPRLTWWRLPDGRAYVFKVKPVADLAPAFSNVARGQTLSAVASALLGAEVEPMEDKITYKEALKADVLWAALPVLGEEVRKHSDATYFAARGFSRVLTVAVCLDDCPAEAGALRVWPGTHRRPVEYVPTADQGPVVPDESAPDDDAATLTAEAGTVLVWDAALVHASEANLTDKPRRLLVLGYTAVGR</sequence>